<feature type="compositionally biased region" description="Acidic residues" evidence="1">
    <location>
        <begin position="445"/>
        <end position="460"/>
    </location>
</feature>
<dbReference type="Gene3D" id="3.30.40.10">
    <property type="entry name" value="Zinc/RING finger domain, C3HC4 (zinc finger)"/>
    <property type="match status" value="1"/>
</dbReference>
<evidence type="ECO:0008006" key="4">
    <source>
        <dbReference type="Google" id="ProtNLM"/>
    </source>
</evidence>
<dbReference type="PANTHER" id="PTHR20208">
    <property type="entry name" value="STRUCTURE-SPECIFIC ENDONUCLEASE SUBUNIT SLX1"/>
    <property type="match status" value="1"/>
</dbReference>
<dbReference type="Proteomes" id="UP000673691">
    <property type="component" value="Unassembled WGS sequence"/>
</dbReference>
<protein>
    <recommendedName>
        <fullName evidence="4">Structure-specific endonuclease subunit SLX1 homolog</fullName>
    </recommendedName>
</protein>
<organism evidence="2 3">
    <name type="scientific">Olpidium bornovanus</name>
    <dbReference type="NCBI Taxonomy" id="278681"/>
    <lineage>
        <taxon>Eukaryota</taxon>
        <taxon>Fungi</taxon>
        <taxon>Fungi incertae sedis</taxon>
        <taxon>Olpidiomycota</taxon>
        <taxon>Olpidiomycotina</taxon>
        <taxon>Olpidiomycetes</taxon>
        <taxon>Olpidiales</taxon>
        <taxon>Olpidiaceae</taxon>
        <taxon>Olpidium</taxon>
    </lineage>
</organism>
<feature type="region of interest" description="Disordered" evidence="1">
    <location>
        <begin position="418"/>
        <end position="460"/>
    </location>
</feature>
<gene>
    <name evidence="2" type="ORF">BJ554DRAFT_5935</name>
</gene>
<sequence length="460" mass="49616">MADRRRPPDPHHSESAGVDKTTLARWRKAYLQPYNAYLLRSLRSTRAATAGSVYIGTTSDPLRRIRQHNGEVVGGAWKTRKGRPWCAKATKRNPSPPSHLFTVICPRTPHPHPSQREMIVVVHGFPSRLAALQALQDGRAEFIPFFFAGGRFPRGLQSSSGPGRIRTFPANLRGVGRRRRRRGGAAPVPEVQSGGDGGGCRPHAPVPQVPQVVAPGDEVGRAGRLADDPEALPLAALRALRRAGCPGALGEDTQRATFNFCAGRVRGLFGSASRPCYMPDDRRLVDEKLCATPISAAEGSRPVLVVLRTCTRAGTTRLPDGRKRAEPPPYVTCTDLGCAMVCHTRCLARRFLERESADVTPAWSARAAPYTSGRPGEYVAAVSHLIPTYGRCPDCRAQLRWGDLVQRWRYTAATMETGGQAAAAADSGDASEDDDVADTSGTESGSEEPAESGSSEAEEL</sequence>
<dbReference type="EMBL" id="JAEFCI010003088">
    <property type="protein sequence ID" value="KAG5461815.1"/>
    <property type="molecule type" value="Genomic_DNA"/>
</dbReference>
<feature type="region of interest" description="Disordered" evidence="1">
    <location>
        <begin position="1"/>
        <end position="20"/>
    </location>
</feature>
<dbReference type="InterPro" id="IPR050381">
    <property type="entry name" value="SLX1_endonuclease"/>
</dbReference>
<evidence type="ECO:0000256" key="1">
    <source>
        <dbReference type="SAM" id="MobiDB-lite"/>
    </source>
</evidence>
<dbReference type="InterPro" id="IPR035901">
    <property type="entry name" value="GIY-YIG_endonuc_sf"/>
</dbReference>
<dbReference type="AlphaFoldDB" id="A0A8H7ZYR9"/>
<reference evidence="2 3" key="1">
    <citation type="journal article" name="Sci. Rep.">
        <title>Genome-scale phylogenetic analyses confirm Olpidium as the closest living zoosporic fungus to the non-flagellated, terrestrial fungi.</title>
        <authorList>
            <person name="Chang Y."/>
            <person name="Rochon D."/>
            <person name="Sekimoto S."/>
            <person name="Wang Y."/>
            <person name="Chovatia M."/>
            <person name="Sandor L."/>
            <person name="Salamov A."/>
            <person name="Grigoriev I.V."/>
            <person name="Stajich J.E."/>
            <person name="Spatafora J.W."/>
        </authorList>
    </citation>
    <scope>NUCLEOTIDE SEQUENCE [LARGE SCALE GENOMIC DNA]</scope>
    <source>
        <strain evidence="2">S191</strain>
    </source>
</reference>
<dbReference type="OrthoDB" id="24645at2759"/>
<feature type="region of interest" description="Disordered" evidence="1">
    <location>
        <begin position="175"/>
        <end position="200"/>
    </location>
</feature>
<dbReference type="InterPro" id="IPR013083">
    <property type="entry name" value="Znf_RING/FYVE/PHD"/>
</dbReference>
<proteinExistence type="predicted"/>
<keyword evidence="3" id="KW-1185">Reference proteome</keyword>
<comment type="caution">
    <text evidence="2">The sequence shown here is derived from an EMBL/GenBank/DDBJ whole genome shotgun (WGS) entry which is preliminary data.</text>
</comment>
<feature type="compositionally biased region" description="Low complexity" evidence="1">
    <location>
        <begin position="418"/>
        <end position="428"/>
    </location>
</feature>
<dbReference type="Gene3D" id="3.40.1440.10">
    <property type="entry name" value="GIY-YIG endonuclease"/>
    <property type="match status" value="1"/>
</dbReference>
<evidence type="ECO:0000313" key="3">
    <source>
        <dbReference type="Proteomes" id="UP000673691"/>
    </source>
</evidence>
<accession>A0A8H7ZYR9</accession>
<evidence type="ECO:0000313" key="2">
    <source>
        <dbReference type="EMBL" id="KAG5461815.1"/>
    </source>
</evidence>
<name>A0A8H7ZYR9_9FUNG</name>
<dbReference type="PANTHER" id="PTHR20208:SF13">
    <property type="entry name" value="STRUCTURE-SPECIFIC ENDONUCLEASE SUBUNIT SLX1"/>
    <property type="match status" value="1"/>
</dbReference>
<feature type="compositionally biased region" description="Basic and acidic residues" evidence="1">
    <location>
        <begin position="1"/>
        <end position="14"/>
    </location>
</feature>